<organism evidence="1 2">
    <name type="scientific">Methanosarcina horonobensis HB-1 = JCM 15518</name>
    <dbReference type="NCBI Taxonomy" id="1434110"/>
    <lineage>
        <taxon>Archaea</taxon>
        <taxon>Methanobacteriati</taxon>
        <taxon>Methanobacteriota</taxon>
        <taxon>Stenosarchaea group</taxon>
        <taxon>Methanomicrobia</taxon>
        <taxon>Methanosarcinales</taxon>
        <taxon>Methanosarcinaceae</taxon>
        <taxon>Methanosarcina</taxon>
    </lineage>
</organism>
<dbReference type="KEGG" id="mhor:MSHOH_3314"/>
<dbReference type="EC" id="2.3.1.18" evidence="1"/>
<gene>
    <name evidence="1" type="ORF">MSHOH_3314</name>
</gene>
<dbReference type="SUPFAM" id="SSF51161">
    <property type="entry name" value="Trimeric LpxA-like enzymes"/>
    <property type="match status" value="1"/>
</dbReference>
<reference evidence="1 2" key="1">
    <citation type="submission" date="2014-07" db="EMBL/GenBank/DDBJ databases">
        <title>Methanogenic archaea and the global carbon cycle.</title>
        <authorList>
            <person name="Henriksen J.R."/>
            <person name="Luke J."/>
            <person name="Reinhart S."/>
            <person name="Benedict M.N."/>
            <person name="Youngblut N.D."/>
            <person name="Metcalf M.E."/>
            <person name="Whitaker R.J."/>
            <person name="Metcalf W.W."/>
        </authorList>
    </citation>
    <scope>NUCLEOTIDE SEQUENCE [LARGE SCALE GENOMIC DNA]</scope>
    <source>
        <strain evidence="1 2">HB-1</strain>
    </source>
</reference>
<dbReference type="PATRIC" id="fig|1434110.4.peg.4259"/>
<dbReference type="EMBL" id="CP009516">
    <property type="protein sequence ID" value="AKB79797.1"/>
    <property type="molecule type" value="Genomic_DNA"/>
</dbReference>
<dbReference type="PANTHER" id="PTHR43017">
    <property type="entry name" value="GALACTOSIDE O-ACETYLTRANSFERASE"/>
    <property type="match status" value="1"/>
</dbReference>
<keyword evidence="1" id="KW-0808">Transferase</keyword>
<keyword evidence="1" id="KW-0012">Acyltransferase</keyword>
<keyword evidence="2" id="KW-1185">Reference proteome</keyword>
<dbReference type="GO" id="GO:0008870">
    <property type="term" value="F:galactoside O-acetyltransferase activity"/>
    <property type="evidence" value="ECO:0007669"/>
    <property type="project" value="UniProtKB-EC"/>
</dbReference>
<dbReference type="InterPro" id="IPR011004">
    <property type="entry name" value="Trimer_LpxA-like_sf"/>
</dbReference>
<evidence type="ECO:0000313" key="2">
    <source>
        <dbReference type="Proteomes" id="UP000033101"/>
    </source>
</evidence>
<dbReference type="AlphaFoldDB" id="A0A0E3SH83"/>
<dbReference type="Proteomes" id="UP000033101">
    <property type="component" value="Chromosome"/>
</dbReference>
<dbReference type="Gene3D" id="2.160.10.10">
    <property type="entry name" value="Hexapeptide repeat proteins"/>
    <property type="match status" value="1"/>
</dbReference>
<sequence length="55" mass="5755">MNPGFSIGDGTVIGSGSVVTKDVPVNVVAVGNPCRAKNKITEKDKSSFLEMLCNE</sequence>
<dbReference type="InterPro" id="IPR039369">
    <property type="entry name" value="LacA-like"/>
</dbReference>
<name>A0A0E3SH83_9EURY</name>
<dbReference type="STRING" id="1434110.MSHOH_3314"/>
<dbReference type="HOGENOM" id="CLU_051638_18_0_2"/>
<protein>
    <submittedName>
        <fullName evidence="1">Galactoside O-acetyltransferase</fullName>
        <ecNumber evidence="1">2.3.1.18</ecNumber>
    </submittedName>
</protein>
<evidence type="ECO:0000313" key="1">
    <source>
        <dbReference type="EMBL" id="AKB79797.1"/>
    </source>
</evidence>
<dbReference type="PANTHER" id="PTHR43017:SF1">
    <property type="entry name" value="ACETYLTRANSFERASE YJL218W-RELATED"/>
    <property type="match status" value="1"/>
</dbReference>
<proteinExistence type="predicted"/>
<accession>A0A0E3SH83</accession>